<gene>
    <name evidence="1" type="ORF">ATK36_4851</name>
</gene>
<organism evidence="1 2">
    <name type="scientific">Amycolatopsis sulphurea</name>
    <dbReference type="NCBI Taxonomy" id="76022"/>
    <lineage>
        <taxon>Bacteria</taxon>
        <taxon>Bacillati</taxon>
        <taxon>Actinomycetota</taxon>
        <taxon>Actinomycetes</taxon>
        <taxon>Pseudonocardiales</taxon>
        <taxon>Pseudonocardiaceae</taxon>
        <taxon>Amycolatopsis</taxon>
    </lineage>
</organism>
<comment type="caution">
    <text evidence="1">The sequence shown here is derived from an EMBL/GenBank/DDBJ whole genome shotgun (WGS) entry which is preliminary data.</text>
</comment>
<dbReference type="Proteomes" id="UP000243542">
    <property type="component" value="Unassembled WGS sequence"/>
</dbReference>
<name>A0A2A9FGX6_9PSEU</name>
<keyword evidence="2" id="KW-1185">Reference proteome</keyword>
<reference evidence="1 2" key="1">
    <citation type="submission" date="2017-10" db="EMBL/GenBank/DDBJ databases">
        <title>Sequencing the genomes of 1000 actinobacteria strains.</title>
        <authorList>
            <person name="Klenk H.-P."/>
        </authorList>
    </citation>
    <scope>NUCLEOTIDE SEQUENCE [LARGE SCALE GENOMIC DNA]</scope>
    <source>
        <strain evidence="1 2">DSM 46092</strain>
    </source>
</reference>
<proteinExistence type="predicted"/>
<accession>A0A2A9FGX6</accession>
<evidence type="ECO:0000313" key="2">
    <source>
        <dbReference type="Proteomes" id="UP000243542"/>
    </source>
</evidence>
<sequence>MENYPFEKKPAFFPSVSAEMFFEAQAMPELFENVEVDAELDALLNA</sequence>
<dbReference type="EMBL" id="PDJK01000002">
    <property type="protein sequence ID" value="PFG49679.1"/>
    <property type="molecule type" value="Genomic_DNA"/>
</dbReference>
<dbReference type="RefSeq" id="WP_170069883.1">
    <property type="nucleotide sequence ID" value="NZ_JBIAKZ010000004.1"/>
</dbReference>
<protein>
    <submittedName>
        <fullName evidence="1">Uncharacterized protein</fullName>
    </submittedName>
</protein>
<evidence type="ECO:0000313" key="1">
    <source>
        <dbReference type="EMBL" id="PFG49679.1"/>
    </source>
</evidence>
<dbReference type="AlphaFoldDB" id="A0A2A9FGX6"/>